<accession>A0A2P2PEE7</accession>
<proteinExistence type="predicted"/>
<dbReference type="AlphaFoldDB" id="A0A2P2PEE7"/>
<organism evidence="1">
    <name type="scientific">Rhizophora mucronata</name>
    <name type="common">Asiatic mangrove</name>
    <dbReference type="NCBI Taxonomy" id="61149"/>
    <lineage>
        <taxon>Eukaryota</taxon>
        <taxon>Viridiplantae</taxon>
        <taxon>Streptophyta</taxon>
        <taxon>Embryophyta</taxon>
        <taxon>Tracheophyta</taxon>
        <taxon>Spermatophyta</taxon>
        <taxon>Magnoliopsida</taxon>
        <taxon>eudicotyledons</taxon>
        <taxon>Gunneridae</taxon>
        <taxon>Pentapetalae</taxon>
        <taxon>rosids</taxon>
        <taxon>fabids</taxon>
        <taxon>Malpighiales</taxon>
        <taxon>Rhizophoraceae</taxon>
        <taxon>Rhizophora</taxon>
    </lineage>
</organism>
<protein>
    <submittedName>
        <fullName evidence="1">Uncharacterized protein</fullName>
    </submittedName>
</protein>
<sequence length="23" mass="2715">MGVVTPLNMGMPFLFLREWESFL</sequence>
<evidence type="ECO:0000313" key="1">
    <source>
        <dbReference type="EMBL" id="MBX53041.1"/>
    </source>
</evidence>
<name>A0A2P2PEE7_RHIMU</name>
<reference evidence="1" key="1">
    <citation type="submission" date="2018-02" db="EMBL/GenBank/DDBJ databases">
        <title>Rhizophora mucronata_Transcriptome.</title>
        <authorList>
            <person name="Meera S.P."/>
            <person name="Sreeshan A."/>
            <person name="Augustine A."/>
        </authorList>
    </citation>
    <scope>NUCLEOTIDE SEQUENCE</scope>
    <source>
        <tissue evidence="1">Leaf</tissue>
    </source>
</reference>
<dbReference type="EMBL" id="GGEC01072557">
    <property type="protein sequence ID" value="MBX53041.1"/>
    <property type="molecule type" value="Transcribed_RNA"/>
</dbReference>